<sequence length="478" mass="49138">MVSNIGQTAEEMLAVMLGGLASVQQHAAASAGGLACRSIDRPYADDSESDENEDERQTPARPIGAVQDAVVDSSEDDDEGETPAPRGAVHGSIFDRPVVSSDDEGDDELTAELMAALAEPTPDEAADDMSSLFGDDDDEEAAAIPSTERADQESLEATTGASEAHADHESADGEEEVEEEEEEEKEEEERVTAAEIVAGVSAPAVATSSGLASTARAPAAAAAAESVASAPAVAVATSSVPAIPATRRGLALPGAATNAPAQVGGARTTAVSTARQTLALPSAAASASAQSGGAETTAIEPPKPRVALSVSAAAPAAIPAPQTLPARGPADAVAPVGDDVSEASSSPAEGSPRAAKTRKNKEIPVSDKRYTFHCRFASRFEKACGGDFASATSLRNHMNRVHQLYAPGSKSYKCGLCGKLFPSEKAVCPLDKVCRLAPGSKAKWFPQRVEDMTREDMANTWCLAEHGTPSQLVKRPNG</sequence>
<evidence type="ECO:0000259" key="3">
    <source>
        <dbReference type="PROSITE" id="PS50157"/>
    </source>
</evidence>
<feature type="non-terminal residue" evidence="4">
    <location>
        <position position="478"/>
    </location>
</feature>
<proteinExistence type="predicted"/>
<reference evidence="4 5" key="1">
    <citation type="submission" date="2017-03" db="EMBL/GenBank/DDBJ databases">
        <title>Genomes of endolithic fungi from Antarctica.</title>
        <authorList>
            <person name="Coleine C."/>
            <person name="Masonjones S."/>
            <person name="Stajich J.E."/>
        </authorList>
    </citation>
    <scope>NUCLEOTIDE SEQUENCE [LARGE SCALE GENOMIC DNA]</scope>
    <source>
        <strain evidence="4 5">CCFEE 5184</strain>
    </source>
</reference>
<feature type="region of interest" description="Disordered" evidence="2">
    <location>
        <begin position="320"/>
        <end position="362"/>
    </location>
</feature>
<gene>
    <name evidence="4" type="ORF">B0A55_13298</name>
</gene>
<keyword evidence="5" id="KW-1185">Reference proteome</keyword>
<accession>A0A4U0W420</accession>
<dbReference type="Proteomes" id="UP000309340">
    <property type="component" value="Unassembled WGS sequence"/>
</dbReference>
<feature type="compositionally biased region" description="Low complexity" evidence="2">
    <location>
        <begin position="212"/>
        <end position="228"/>
    </location>
</feature>
<feature type="region of interest" description="Disordered" evidence="2">
    <location>
        <begin position="39"/>
        <end position="228"/>
    </location>
</feature>
<feature type="compositionally biased region" description="Acidic residues" evidence="2">
    <location>
        <begin position="101"/>
        <end position="110"/>
    </location>
</feature>
<feature type="compositionally biased region" description="Acidic residues" evidence="2">
    <location>
        <begin position="172"/>
        <end position="189"/>
    </location>
</feature>
<organism evidence="4 5">
    <name type="scientific">Friedmanniomyces simplex</name>
    <dbReference type="NCBI Taxonomy" id="329884"/>
    <lineage>
        <taxon>Eukaryota</taxon>
        <taxon>Fungi</taxon>
        <taxon>Dikarya</taxon>
        <taxon>Ascomycota</taxon>
        <taxon>Pezizomycotina</taxon>
        <taxon>Dothideomycetes</taxon>
        <taxon>Dothideomycetidae</taxon>
        <taxon>Mycosphaerellales</taxon>
        <taxon>Teratosphaeriaceae</taxon>
        <taxon>Friedmanniomyces</taxon>
    </lineage>
</organism>
<evidence type="ECO:0000313" key="4">
    <source>
        <dbReference type="EMBL" id="TKA57024.1"/>
    </source>
</evidence>
<evidence type="ECO:0000256" key="1">
    <source>
        <dbReference type="PROSITE-ProRule" id="PRU00042"/>
    </source>
</evidence>
<dbReference type="SUPFAM" id="SSF57667">
    <property type="entry name" value="beta-beta-alpha zinc fingers"/>
    <property type="match status" value="1"/>
</dbReference>
<feature type="compositionally biased region" description="Low complexity" evidence="2">
    <location>
        <begin position="342"/>
        <end position="354"/>
    </location>
</feature>
<dbReference type="EMBL" id="NAJQ01001547">
    <property type="protein sequence ID" value="TKA57024.1"/>
    <property type="molecule type" value="Genomic_DNA"/>
</dbReference>
<comment type="caution">
    <text evidence="4">The sequence shown here is derived from an EMBL/GenBank/DDBJ whole genome shotgun (WGS) entry which is preliminary data.</text>
</comment>
<evidence type="ECO:0000256" key="2">
    <source>
        <dbReference type="SAM" id="MobiDB-lite"/>
    </source>
</evidence>
<dbReference type="InterPro" id="IPR036236">
    <property type="entry name" value="Znf_C2H2_sf"/>
</dbReference>
<dbReference type="InterPro" id="IPR013087">
    <property type="entry name" value="Znf_C2H2_type"/>
</dbReference>
<protein>
    <recommendedName>
        <fullName evidence="3">C2H2-type domain-containing protein</fullName>
    </recommendedName>
</protein>
<keyword evidence="1" id="KW-0479">Metal-binding</keyword>
<feature type="domain" description="C2H2-type" evidence="3">
    <location>
        <begin position="372"/>
        <end position="407"/>
    </location>
</feature>
<evidence type="ECO:0000313" key="5">
    <source>
        <dbReference type="Proteomes" id="UP000309340"/>
    </source>
</evidence>
<feature type="compositionally biased region" description="Acidic residues" evidence="2">
    <location>
        <begin position="45"/>
        <end position="54"/>
    </location>
</feature>
<name>A0A4U0W420_9PEZI</name>
<dbReference type="GO" id="GO:0008270">
    <property type="term" value="F:zinc ion binding"/>
    <property type="evidence" value="ECO:0007669"/>
    <property type="project" value="UniProtKB-KW"/>
</dbReference>
<keyword evidence="1" id="KW-0862">Zinc</keyword>
<dbReference type="Gene3D" id="3.30.160.60">
    <property type="entry name" value="Classic Zinc Finger"/>
    <property type="match status" value="1"/>
</dbReference>
<keyword evidence="1" id="KW-0863">Zinc-finger</keyword>
<dbReference type="AlphaFoldDB" id="A0A4U0W420"/>
<dbReference type="PROSITE" id="PS50157">
    <property type="entry name" value="ZINC_FINGER_C2H2_2"/>
    <property type="match status" value="1"/>
</dbReference>